<evidence type="ECO:0000313" key="1">
    <source>
        <dbReference type="EnsemblMetazoa" id="Aqu2.1.42906_001"/>
    </source>
</evidence>
<protein>
    <recommendedName>
        <fullName evidence="2">Replication factor A C-terminal domain-containing protein</fullName>
    </recommendedName>
</protein>
<dbReference type="InterPro" id="IPR012340">
    <property type="entry name" value="NA-bd_OB-fold"/>
</dbReference>
<dbReference type="AlphaFoldDB" id="A0A1X7VRC0"/>
<dbReference type="SUPFAM" id="SSF50249">
    <property type="entry name" value="Nucleic acid-binding proteins"/>
    <property type="match status" value="1"/>
</dbReference>
<organism evidence="1">
    <name type="scientific">Amphimedon queenslandica</name>
    <name type="common">Sponge</name>
    <dbReference type="NCBI Taxonomy" id="400682"/>
    <lineage>
        <taxon>Eukaryota</taxon>
        <taxon>Metazoa</taxon>
        <taxon>Porifera</taxon>
        <taxon>Demospongiae</taxon>
        <taxon>Heteroscleromorpha</taxon>
        <taxon>Haplosclerida</taxon>
        <taxon>Niphatidae</taxon>
        <taxon>Amphimedon</taxon>
    </lineage>
</organism>
<accession>A0A1X7VRC0</accession>
<dbReference type="InParanoid" id="A0A1X7VRC0"/>
<evidence type="ECO:0008006" key="2">
    <source>
        <dbReference type="Google" id="ProtNLM"/>
    </source>
</evidence>
<dbReference type="Gene3D" id="2.40.50.140">
    <property type="entry name" value="Nucleic acid-binding proteins"/>
    <property type="match status" value="1"/>
</dbReference>
<dbReference type="EnsemblMetazoa" id="Aqu2.1.42906_001">
    <property type="protein sequence ID" value="Aqu2.1.42906_001"/>
    <property type="gene ID" value="Aqu2.1.42906"/>
</dbReference>
<reference evidence="1" key="1">
    <citation type="submission" date="2017-05" db="UniProtKB">
        <authorList>
            <consortium name="EnsemblMetazoa"/>
        </authorList>
    </citation>
    <scope>IDENTIFICATION</scope>
</reference>
<name>A0A1X7VRC0_AMPQE</name>
<proteinExistence type="predicted"/>
<sequence length="193" mass="21866">MADQTGTMKLCCWEKNVDELKEYSTYDFRNSSVGTFRDEKTLTLRGNSSFPLRTNKDDNITTPQFDIKDVDISDVINDARIIGTQYCNLYWGCISCGSKLDSVEHEFYKCLKSHIVQERSNYKFQASCNILFASAGGHKLLKACTPVIKSLQGDSIDNQAEQSLLKTKHLMVVTYSERDDYIKSIVVSSNPVM</sequence>